<evidence type="ECO:0000256" key="1">
    <source>
        <dbReference type="SAM" id="MobiDB-lite"/>
    </source>
</evidence>
<sequence length="215" mass="24713">MGIGLLRKYPCWAIDGTYFCSPNGFYQLFTINVFIGDSSLPCFYALLPNKSEETYTRMFQALHDYDNFELAPVNALLDVFGDGFSVNFCLFHLSKNAFAHVQWKQLQPAYNEDNARVLFRSLVALSFLPIKQVEIGFEEVREELLACHEIEELDLSSNLDAYIHPRPKVWEVSQRSVVPIDEWNHNKAALSGLPRTNNHMEDGTRLSTQDSQKQR</sequence>
<reference evidence="3" key="1">
    <citation type="submission" date="2022-11" db="UniProtKB">
        <authorList>
            <consortium name="WormBaseParasite"/>
        </authorList>
    </citation>
    <scope>IDENTIFICATION</scope>
</reference>
<organism evidence="2 3">
    <name type="scientific">Ditylenchus dipsaci</name>
    <dbReference type="NCBI Taxonomy" id="166011"/>
    <lineage>
        <taxon>Eukaryota</taxon>
        <taxon>Metazoa</taxon>
        <taxon>Ecdysozoa</taxon>
        <taxon>Nematoda</taxon>
        <taxon>Chromadorea</taxon>
        <taxon>Rhabditida</taxon>
        <taxon>Tylenchina</taxon>
        <taxon>Tylenchomorpha</taxon>
        <taxon>Sphaerularioidea</taxon>
        <taxon>Anguinidae</taxon>
        <taxon>Anguininae</taxon>
        <taxon>Ditylenchus</taxon>
    </lineage>
</organism>
<evidence type="ECO:0000313" key="2">
    <source>
        <dbReference type="Proteomes" id="UP000887574"/>
    </source>
</evidence>
<proteinExistence type="predicted"/>
<dbReference type="Proteomes" id="UP000887574">
    <property type="component" value="Unplaced"/>
</dbReference>
<dbReference type="AlphaFoldDB" id="A0A915CVI6"/>
<name>A0A915CVI6_9BILA</name>
<keyword evidence="2" id="KW-1185">Reference proteome</keyword>
<feature type="region of interest" description="Disordered" evidence="1">
    <location>
        <begin position="189"/>
        <end position="215"/>
    </location>
</feature>
<protein>
    <submittedName>
        <fullName evidence="3">MULE transposase domain-containing protein</fullName>
    </submittedName>
</protein>
<dbReference type="WBParaSite" id="jg12815">
    <property type="protein sequence ID" value="jg12815"/>
    <property type="gene ID" value="jg12815"/>
</dbReference>
<accession>A0A915CVI6</accession>
<feature type="compositionally biased region" description="Polar residues" evidence="1">
    <location>
        <begin position="205"/>
        <end position="215"/>
    </location>
</feature>
<evidence type="ECO:0000313" key="3">
    <source>
        <dbReference type="WBParaSite" id="jg12815"/>
    </source>
</evidence>